<feature type="region of interest" description="Disordered" evidence="1">
    <location>
        <begin position="1016"/>
        <end position="1043"/>
    </location>
</feature>
<feature type="region of interest" description="Disordered" evidence="1">
    <location>
        <begin position="978"/>
        <end position="998"/>
    </location>
</feature>
<comment type="caution">
    <text evidence="2">The sequence shown here is derived from an EMBL/GenBank/DDBJ whole genome shotgun (WGS) entry which is preliminary data.</text>
</comment>
<accession>A0ABD1YT60</accession>
<keyword evidence="3" id="KW-1185">Reference proteome</keyword>
<dbReference type="EMBL" id="JBHFFA010000003">
    <property type="protein sequence ID" value="KAL2633868.1"/>
    <property type="molecule type" value="Genomic_DNA"/>
</dbReference>
<dbReference type="PANTHER" id="PTHR21556">
    <property type="entry name" value="TRESLIN"/>
    <property type="match status" value="1"/>
</dbReference>
<evidence type="ECO:0000313" key="3">
    <source>
        <dbReference type="Proteomes" id="UP001605036"/>
    </source>
</evidence>
<dbReference type="PANTHER" id="PTHR21556:SF2">
    <property type="entry name" value="TRESLIN"/>
    <property type="match status" value="1"/>
</dbReference>
<evidence type="ECO:0000313" key="2">
    <source>
        <dbReference type="EMBL" id="KAL2633868.1"/>
    </source>
</evidence>
<feature type="compositionally biased region" description="Polar residues" evidence="1">
    <location>
        <begin position="1027"/>
        <end position="1037"/>
    </location>
</feature>
<dbReference type="InterPro" id="IPR026153">
    <property type="entry name" value="Treslin"/>
</dbReference>
<dbReference type="Proteomes" id="UP001605036">
    <property type="component" value="Unassembled WGS sequence"/>
</dbReference>
<reference evidence="2 3" key="1">
    <citation type="submission" date="2024-09" db="EMBL/GenBank/DDBJ databases">
        <title>Chromosome-scale assembly of Riccia fluitans.</title>
        <authorList>
            <person name="Paukszto L."/>
            <person name="Sawicki J."/>
            <person name="Karawczyk K."/>
            <person name="Piernik-Szablinska J."/>
            <person name="Szczecinska M."/>
            <person name="Mazdziarz M."/>
        </authorList>
    </citation>
    <scope>NUCLEOTIDE SEQUENCE [LARGE SCALE GENOMIC DNA]</scope>
    <source>
        <strain evidence="2">Rf_01</strain>
        <tissue evidence="2">Aerial parts of the thallus</tissue>
    </source>
</reference>
<dbReference type="AlphaFoldDB" id="A0ABD1YT60"/>
<feature type="region of interest" description="Disordered" evidence="1">
    <location>
        <begin position="1082"/>
        <end position="1105"/>
    </location>
</feature>
<protein>
    <recommendedName>
        <fullName evidence="4">Treslin</fullName>
    </recommendedName>
</protein>
<evidence type="ECO:0008006" key="4">
    <source>
        <dbReference type="Google" id="ProtNLM"/>
    </source>
</evidence>
<proteinExistence type="predicted"/>
<sequence length="1105" mass="122087">MKQTVGPLRRGRLERVVFLVDVKVLLAQEDPRNCAAQIFSSVVALLGKCNDQSKFSTLWGYVFFDSSRSPVASSAAVGRLVAGVPPRERFDGTSQNLEKFGKVLETLVASGNDYTPNGESRADCIARTMATIASDFPWGPLVGSDSSSSDEEMRSTCQSGTYYDLELQYSKPESNLLFMFSSLPTCSTELAGFLDFNAELAGFSSEKELLHEFSSRFGSVHSLLDSKRIGCCWIDVPTTKGNFCSEPYKSYVDFAAELSVTQRCLFARGWNFASLSLVANIEKSIPLSLIWNSIAHLTPELLELRAVARCDARVHCRISGQCGDSKGLTIFSSLEVRRCGKNILPSSRSGLVSRISWLLAEEDLDVSSSRRLEIIISAILPRKTNIRLSSERFLLLPKATPFCTEAERQQLANQRSKELKDSLPSWHSLLISLESEGSVAFVAVGGRGCNFQAILEPFTPNSALLSILDNVGSPLGRKHVPTRLSCHLSRVSKRSLKEKLDEYARGKGRWQTVPDNSNVGEAGVESSDVNEFEKSFDSALVKVVKEKRRGCVLFKSVKKNRVELGKKLDPTHELFQGNSSEPENISWTEFWLRSVKHLQRKRTLPCWNFTFSSTVGSITCPDDFPNVEQPLESPVLAPATEVSLGIQESRTDLLQVRPDRECATQRAVEDSPAKLCISIPSTPPEVRGDLELDQTASDWPSFSASPHTFGSTSPDNGDGAAAEIGVPLLPIPDITSSYKAVSNKETCLDPRSFGTLFEVGFGNNSACEHSFLERLVQEVLISGETDLHQFSKLVVRNAYREALHLKDEGVAEEGMLAREVSLCPASNPVITARLKKMLLKKPKHLMSKYKERLASEASSTRSRASILAEKFREHELQILFRLEILTQQGDCQNKGTEGCFTGDICQLLDNIQFNLPDGEGNEQTLQQYCDRVIVSRYRCSLPSTIREIYSAMELNGYCDPTASFSSLLQGVQISVTQPSSENMVPQSEDEPAEPLSYAEGDSLGQQEVFLPANLLPNEADSNRGDVISSSPRNSSGKENWAANSAVRDIPDKLERKRQKKVYHFSSGAHNLLRVKAIKPRDPVVTKPHGHACQEERSVLSSKVSD</sequence>
<evidence type="ECO:0000256" key="1">
    <source>
        <dbReference type="SAM" id="MobiDB-lite"/>
    </source>
</evidence>
<name>A0ABD1YT60_9MARC</name>
<organism evidence="2 3">
    <name type="scientific">Riccia fluitans</name>
    <dbReference type="NCBI Taxonomy" id="41844"/>
    <lineage>
        <taxon>Eukaryota</taxon>
        <taxon>Viridiplantae</taxon>
        <taxon>Streptophyta</taxon>
        <taxon>Embryophyta</taxon>
        <taxon>Marchantiophyta</taxon>
        <taxon>Marchantiopsida</taxon>
        <taxon>Marchantiidae</taxon>
        <taxon>Marchantiales</taxon>
        <taxon>Ricciaceae</taxon>
        <taxon>Riccia</taxon>
    </lineage>
</organism>
<gene>
    <name evidence="2" type="ORF">R1flu_005347</name>
</gene>